<evidence type="ECO:0000256" key="3">
    <source>
        <dbReference type="PROSITE-ProRule" id="PRU00339"/>
    </source>
</evidence>
<keyword evidence="8" id="KW-1185">Reference proteome</keyword>
<dbReference type="Pfam" id="PF08241">
    <property type="entry name" value="Methyltransf_11"/>
    <property type="match status" value="1"/>
</dbReference>
<dbReference type="PANTHER" id="PTHR44943">
    <property type="entry name" value="CELLULOSE SYNTHASE OPERON PROTEIN C"/>
    <property type="match status" value="1"/>
</dbReference>
<dbReference type="InterPro" id="IPR051685">
    <property type="entry name" value="Ycf3/AcsC/BcsC/TPR_MFPF"/>
</dbReference>
<reference evidence="5 8" key="2">
    <citation type="journal article" date="2020" name="Front. Plant Sci.">
        <title>Isolation of Rhizosphere Bacteria That Improve Quality and Water Stress Tolerance in Greenhouse Ornamentals.</title>
        <authorList>
            <person name="Nordstedt N.P."/>
            <person name="Jones M.L."/>
        </authorList>
    </citation>
    <scope>NUCLEOTIDE SEQUENCE [LARGE SCALE GENOMIC DNA]</scope>
    <source>
        <strain evidence="5 8">C6C2</strain>
    </source>
</reference>
<evidence type="ECO:0000313" key="6">
    <source>
        <dbReference type="EMBL" id="OWY29574.1"/>
    </source>
</evidence>
<feature type="repeat" description="TPR" evidence="3">
    <location>
        <begin position="85"/>
        <end position="118"/>
    </location>
</feature>
<dbReference type="CDD" id="cd02440">
    <property type="entry name" value="AdoMet_MTases"/>
    <property type="match status" value="1"/>
</dbReference>
<feature type="repeat" description="TPR" evidence="3">
    <location>
        <begin position="119"/>
        <end position="152"/>
    </location>
</feature>
<protein>
    <submittedName>
        <fullName evidence="6">Methyltransferase</fullName>
    </submittedName>
    <submittedName>
        <fullName evidence="5">Tetratricopeptide repeat protein</fullName>
    </submittedName>
</protein>
<dbReference type="Proteomes" id="UP000197596">
    <property type="component" value="Unassembled WGS sequence"/>
</dbReference>
<dbReference type="GO" id="GO:0032259">
    <property type="term" value="P:methylation"/>
    <property type="evidence" value="ECO:0007669"/>
    <property type="project" value="UniProtKB-KW"/>
</dbReference>
<reference evidence="6 7" key="1">
    <citation type="submission" date="2017-06" db="EMBL/GenBank/DDBJ databases">
        <title>Herbaspirillum phytohormonus sp. nov., isolated from the root nodule of Robinia pseudoacacia in lead-zinc mine.</title>
        <authorList>
            <person name="Fan M."/>
            <person name="Lin Y."/>
        </authorList>
    </citation>
    <scope>NUCLEOTIDE SEQUENCE [LARGE SCALE GENOMIC DNA]</scope>
    <source>
        <strain evidence="6 7">HZ10</strain>
    </source>
</reference>
<feature type="domain" description="Methyltransferase type 11" evidence="4">
    <location>
        <begin position="288"/>
        <end position="380"/>
    </location>
</feature>
<evidence type="ECO:0000256" key="2">
    <source>
        <dbReference type="ARBA" id="ARBA00022803"/>
    </source>
</evidence>
<dbReference type="Pfam" id="PF13432">
    <property type="entry name" value="TPR_16"/>
    <property type="match status" value="2"/>
</dbReference>
<evidence type="ECO:0000313" key="8">
    <source>
        <dbReference type="Proteomes" id="UP000536746"/>
    </source>
</evidence>
<sequence>MQSPQPLQSPTDDNTTQLAQLQQAIDAHMAGRLDEAAAIYEAVLEDDPIQPVALHYYGIWLHQAGHHDEAVEKLMLSCALESDNAGWQNDLGNVLFALGRMEDAEQAYADALAITPQDHTIWNNLGATQLQLQKTAEATDAFRRALDIDADFVPALLHLGSIFDAAGDKMQASHYQCRAYVLPPLEGKSKEMLGISFYFLGRLPEAAEAYRAWLAEEPDNPVAAHMLAACSQADVPERASDRYIEFHFDRYADTFESNLLESLGYRGPRLIGEGLGLVAQPARQFEAIDIGCGTGLCGHYMAPFSHRITGVDLAAKMLAKAAATGHYGQLEKAEIGDYLSRNPSSCDLVTAADTMIYFGDLAGVFRNVAGALRRDGYFIFTVEAVTPQDAAPSGFCLHASGRYRHSRDYVHLHLKNNGMEVVHDSEQVLREEIRQSVAGMLFVARRTEQAAA</sequence>
<keyword evidence="1" id="KW-0677">Repeat</keyword>
<keyword evidence="2 3" id="KW-0802">TPR repeat</keyword>
<dbReference type="AlphaFoldDB" id="A0A2D0B5B0"/>
<evidence type="ECO:0000313" key="7">
    <source>
        <dbReference type="Proteomes" id="UP000197596"/>
    </source>
</evidence>
<dbReference type="SUPFAM" id="SSF53335">
    <property type="entry name" value="S-adenosyl-L-methionine-dependent methyltransferases"/>
    <property type="match status" value="1"/>
</dbReference>
<proteinExistence type="predicted"/>
<keyword evidence="6" id="KW-0489">Methyltransferase</keyword>
<dbReference type="Pfam" id="PF13424">
    <property type="entry name" value="TPR_12"/>
    <property type="match status" value="1"/>
</dbReference>
<evidence type="ECO:0000256" key="1">
    <source>
        <dbReference type="ARBA" id="ARBA00022737"/>
    </source>
</evidence>
<dbReference type="InterPro" id="IPR013216">
    <property type="entry name" value="Methyltransf_11"/>
</dbReference>
<gene>
    <name evidence="6" type="ORF">CEJ42_06810</name>
    <name evidence="5" type="ORF">HNO84_18930</name>
</gene>
<evidence type="ECO:0000313" key="5">
    <source>
        <dbReference type="EMBL" id="NUU03690.1"/>
    </source>
</evidence>
<name>A0A2D0B5B0_9BURK</name>
<keyword evidence="6" id="KW-0808">Transferase</keyword>
<organism evidence="6 7">
    <name type="scientific">Herbaspirillum robiniae</name>
    <dbReference type="NCBI Taxonomy" id="2014887"/>
    <lineage>
        <taxon>Bacteria</taxon>
        <taxon>Pseudomonadati</taxon>
        <taxon>Pseudomonadota</taxon>
        <taxon>Betaproteobacteria</taxon>
        <taxon>Burkholderiales</taxon>
        <taxon>Oxalobacteraceae</taxon>
        <taxon>Herbaspirillum</taxon>
    </lineage>
</organism>
<accession>A0A2D0B5B0</accession>
<comment type="caution">
    <text evidence="6">The sequence shown here is derived from an EMBL/GenBank/DDBJ whole genome shotgun (WGS) entry which is preliminary data.</text>
</comment>
<dbReference type="InterPro" id="IPR029063">
    <property type="entry name" value="SAM-dependent_MTases_sf"/>
</dbReference>
<dbReference type="EMBL" id="NJGU01000004">
    <property type="protein sequence ID" value="OWY29574.1"/>
    <property type="molecule type" value="Genomic_DNA"/>
</dbReference>
<dbReference type="Gene3D" id="1.25.40.10">
    <property type="entry name" value="Tetratricopeptide repeat domain"/>
    <property type="match status" value="1"/>
</dbReference>
<dbReference type="OrthoDB" id="9809392at2"/>
<dbReference type="RefSeq" id="WP_079214378.1">
    <property type="nucleotide sequence ID" value="NZ_CP018845.1"/>
</dbReference>
<dbReference type="PANTHER" id="PTHR44943:SF8">
    <property type="entry name" value="TPR REPEAT-CONTAINING PROTEIN MJ0263"/>
    <property type="match status" value="1"/>
</dbReference>
<dbReference type="EMBL" id="JABFMT010000026">
    <property type="protein sequence ID" value="NUU03690.1"/>
    <property type="molecule type" value="Genomic_DNA"/>
</dbReference>
<dbReference type="SUPFAM" id="SSF48452">
    <property type="entry name" value="TPR-like"/>
    <property type="match status" value="1"/>
</dbReference>
<dbReference type="SMART" id="SM00028">
    <property type="entry name" value="TPR"/>
    <property type="match status" value="3"/>
</dbReference>
<dbReference type="GO" id="GO:0008757">
    <property type="term" value="F:S-adenosylmethionine-dependent methyltransferase activity"/>
    <property type="evidence" value="ECO:0007669"/>
    <property type="project" value="InterPro"/>
</dbReference>
<dbReference type="PROSITE" id="PS50005">
    <property type="entry name" value="TPR"/>
    <property type="match status" value="2"/>
</dbReference>
<dbReference type="Proteomes" id="UP000536746">
    <property type="component" value="Unassembled WGS sequence"/>
</dbReference>
<evidence type="ECO:0000259" key="4">
    <source>
        <dbReference type="Pfam" id="PF08241"/>
    </source>
</evidence>
<dbReference type="InterPro" id="IPR019734">
    <property type="entry name" value="TPR_rpt"/>
</dbReference>
<dbReference type="Gene3D" id="3.40.50.150">
    <property type="entry name" value="Vaccinia Virus protein VP39"/>
    <property type="match status" value="1"/>
</dbReference>
<dbReference type="InterPro" id="IPR011990">
    <property type="entry name" value="TPR-like_helical_dom_sf"/>
</dbReference>